<organism evidence="1 2">
    <name type="scientific">Nonomuraea polychroma</name>
    <dbReference type="NCBI Taxonomy" id="46176"/>
    <lineage>
        <taxon>Bacteria</taxon>
        <taxon>Bacillati</taxon>
        <taxon>Actinomycetota</taxon>
        <taxon>Actinomycetes</taxon>
        <taxon>Streptosporangiales</taxon>
        <taxon>Streptosporangiaceae</taxon>
        <taxon>Nonomuraea</taxon>
    </lineage>
</organism>
<evidence type="ECO:0000313" key="2">
    <source>
        <dbReference type="Proteomes" id="UP000284824"/>
    </source>
</evidence>
<dbReference type="EMBL" id="SAUN01000001">
    <property type="protein sequence ID" value="RVX47350.1"/>
    <property type="molecule type" value="Genomic_DNA"/>
</dbReference>
<dbReference type="RefSeq" id="WP_127939802.1">
    <property type="nucleotide sequence ID" value="NZ_SAUN01000001.1"/>
</dbReference>
<accession>A0A438MNL4</accession>
<dbReference type="OrthoDB" id="3544147at2"/>
<evidence type="ECO:0000313" key="1">
    <source>
        <dbReference type="EMBL" id="RVX47350.1"/>
    </source>
</evidence>
<name>A0A438MNL4_9ACTN</name>
<proteinExistence type="predicted"/>
<keyword evidence="2" id="KW-1185">Reference proteome</keyword>
<dbReference type="Proteomes" id="UP000284824">
    <property type="component" value="Unassembled WGS sequence"/>
</dbReference>
<dbReference type="AlphaFoldDB" id="A0A438MNL4"/>
<sequence length="120" mass="12880">MGTDRGVDLSRRAIQTARNDLAEALALLSPDREKGGTATPVLRPEGVAAELSADFSAIGFTWPAAMNFHESASNGIRAVTTSYNSIVLQLQTLLELFDQALRNYDGVEVDSGDRSGQVRV</sequence>
<gene>
    <name evidence="1" type="ORF">EDD27_10280</name>
</gene>
<reference evidence="1 2" key="1">
    <citation type="submission" date="2019-01" db="EMBL/GenBank/DDBJ databases">
        <title>Sequencing the genomes of 1000 actinobacteria strains.</title>
        <authorList>
            <person name="Klenk H.-P."/>
        </authorList>
    </citation>
    <scope>NUCLEOTIDE SEQUENCE [LARGE SCALE GENOMIC DNA]</scope>
    <source>
        <strain evidence="1 2">DSM 43925</strain>
    </source>
</reference>
<comment type="caution">
    <text evidence="1">The sequence shown here is derived from an EMBL/GenBank/DDBJ whole genome shotgun (WGS) entry which is preliminary data.</text>
</comment>
<protein>
    <submittedName>
        <fullName evidence="1">Uncharacterized protein</fullName>
    </submittedName>
</protein>